<keyword evidence="6" id="KW-0460">Magnesium</keyword>
<feature type="binding site" evidence="6">
    <location>
        <position position="561"/>
    </location>
    <ligand>
        <name>ATP</name>
        <dbReference type="ChEBI" id="CHEBI:30616"/>
    </ligand>
</feature>
<name>A0ABQ1HY44_9ALTE</name>
<comment type="catalytic activity">
    <reaction evidence="6 7">
        <text>[phosphate](n) + ATP = [phosphate](n+1) + ADP</text>
        <dbReference type="Rhea" id="RHEA:19573"/>
        <dbReference type="Rhea" id="RHEA-COMP:9859"/>
        <dbReference type="Rhea" id="RHEA-COMP:14280"/>
        <dbReference type="ChEBI" id="CHEBI:16838"/>
        <dbReference type="ChEBI" id="CHEBI:30616"/>
        <dbReference type="ChEBI" id="CHEBI:456216"/>
        <dbReference type="EC" id="2.7.4.1"/>
    </reaction>
</comment>
<comment type="similarity">
    <text evidence="6 7">Belongs to the polyphosphate kinase 1 (PPK1) family.</text>
</comment>
<evidence type="ECO:0000259" key="9">
    <source>
        <dbReference type="Pfam" id="PF13089"/>
    </source>
</evidence>
<feature type="binding site" evidence="6">
    <location>
        <position position="44"/>
    </location>
    <ligand>
        <name>ATP</name>
        <dbReference type="ChEBI" id="CHEBI:30616"/>
    </ligand>
</feature>
<keyword evidence="3 6" id="KW-0547">Nucleotide-binding</keyword>
<dbReference type="Gene3D" id="3.30.870.10">
    <property type="entry name" value="Endonuclease Chain A"/>
    <property type="match status" value="2"/>
</dbReference>
<dbReference type="EC" id="2.7.4.1" evidence="6 7"/>
<dbReference type="InterPro" id="IPR025200">
    <property type="entry name" value="PPK_C_dom2"/>
</dbReference>
<dbReference type="Proteomes" id="UP000651977">
    <property type="component" value="Unassembled WGS sequence"/>
</dbReference>
<dbReference type="PANTHER" id="PTHR30218:SF0">
    <property type="entry name" value="POLYPHOSPHATE KINASE"/>
    <property type="match status" value="1"/>
</dbReference>
<evidence type="ECO:0000256" key="7">
    <source>
        <dbReference type="RuleBase" id="RU003800"/>
    </source>
</evidence>
<dbReference type="NCBIfam" id="NF003917">
    <property type="entry name" value="PRK05443.1-1"/>
    <property type="match status" value="1"/>
</dbReference>
<feature type="binding site" evidence="6">
    <location>
        <position position="372"/>
    </location>
    <ligand>
        <name>Mg(2+)</name>
        <dbReference type="ChEBI" id="CHEBI:18420"/>
    </ligand>
</feature>
<reference evidence="13" key="1">
    <citation type="journal article" date="2019" name="Int. J. Syst. Evol. Microbiol.">
        <title>The Global Catalogue of Microorganisms (GCM) 10K type strain sequencing project: providing services to taxonomists for standard genome sequencing and annotation.</title>
        <authorList>
            <consortium name="The Broad Institute Genomics Platform"/>
            <consortium name="The Broad Institute Genome Sequencing Center for Infectious Disease"/>
            <person name="Wu L."/>
            <person name="Ma J."/>
        </authorList>
    </citation>
    <scope>NUCLEOTIDE SEQUENCE [LARGE SCALE GENOMIC DNA]</scope>
    <source>
        <strain evidence="13">CGMCC 1.10131</strain>
    </source>
</reference>
<accession>A0ABQ1HY44</accession>
<dbReference type="Pfam" id="PF17941">
    <property type="entry name" value="PP_kinase_C_1"/>
    <property type="match status" value="1"/>
</dbReference>
<dbReference type="PANTHER" id="PTHR30218">
    <property type="entry name" value="POLYPHOSPHATE KINASE"/>
    <property type="match status" value="1"/>
</dbReference>
<feature type="binding site" evidence="6">
    <location>
        <position position="589"/>
    </location>
    <ligand>
        <name>ATP</name>
        <dbReference type="ChEBI" id="CHEBI:30616"/>
    </ligand>
</feature>
<comment type="caution">
    <text evidence="12">The sequence shown here is derived from an EMBL/GenBank/DDBJ whole genome shotgun (WGS) entry which is preliminary data.</text>
</comment>
<feature type="domain" description="Polyphosphate kinase middle" evidence="8">
    <location>
        <begin position="118"/>
        <end position="302"/>
    </location>
</feature>
<evidence type="ECO:0000256" key="6">
    <source>
        <dbReference type="HAMAP-Rule" id="MF_00347"/>
    </source>
</evidence>
<dbReference type="InterPro" id="IPR024953">
    <property type="entry name" value="PP_kinase_middle"/>
</dbReference>
<keyword evidence="6" id="KW-0479">Metal-binding</keyword>
<evidence type="ECO:0000259" key="11">
    <source>
        <dbReference type="Pfam" id="PF17941"/>
    </source>
</evidence>
<dbReference type="InterPro" id="IPR003414">
    <property type="entry name" value="PP_kinase"/>
</dbReference>
<comment type="cofactor">
    <cofactor evidence="6">
        <name>Mg(2+)</name>
        <dbReference type="ChEBI" id="CHEBI:18420"/>
    </cofactor>
</comment>
<dbReference type="PIRSF" id="PIRSF015589">
    <property type="entry name" value="PP_kinase"/>
    <property type="match status" value="1"/>
</dbReference>
<keyword evidence="13" id="KW-1185">Reference proteome</keyword>
<evidence type="ECO:0000259" key="8">
    <source>
        <dbReference type="Pfam" id="PF02503"/>
    </source>
</evidence>
<feature type="domain" description="Polyphosphate kinase N-terminal" evidence="9">
    <location>
        <begin position="6"/>
        <end position="108"/>
    </location>
</feature>
<dbReference type="InterPro" id="IPR036830">
    <property type="entry name" value="PP_kinase_middle_dom_sf"/>
</dbReference>
<evidence type="ECO:0000313" key="12">
    <source>
        <dbReference type="EMBL" id="GGA98283.1"/>
    </source>
</evidence>
<dbReference type="HAMAP" id="MF_00347">
    <property type="entry name" value="Polyphosphate_kinase"/>
    <property type="match status" value="1"/>
</dbReference>
<dbReference type="SUPFAM" id="SSF143724">
    <property type="entry name" value="PHP14-like"/>
    <property type="match status" value="1"/>
</dbReference>
<dbReference type="RefSeq" id="WP_157051648.1">
    <property type="nucleotide sequence ID" value="NZ_BMDY01000004.1"/>
</dbReference>
<sequence>MSDSLYIEKELSWLSFNQRVLQEAQDTSVPIIERVRFLGIFSNNQDEFYKVRVAALKRRVILNEVKNKDDGSIKLLNDVQAKLAELQDDFDATYRDIILTLARRNIFLINEDQLSDNHQIWVRKFFKDKVLRHITPIVLTKRTDLVKFLKDEYTYLAVEVLKGSKEDHLLIEIPTDSLPRFVVLPPDGSKARKTMIILDNIIRFCLDDLLRGFYEYDSVAAYSIKMTRDAEYDLTDEVDQSLLEKMSEGIKQRLTAEPVRFVYDREMPASMVKRLSKMLHISKLDHSISGSRYHNFKDFIAFPNVGRKYLENKKLSALNCRDFDSFDTIFDAISARDILLYYPYHKFRYISEFVRQASFDPKVISIKINIYRVAKKSHLMNSLIDAANNGKRVTVVIELRARFDEGANIEWAQLLTDAGVKVVFGVPTLKVHCKLLLITRREGEQRVTYSHIGTGNFHEKTAKIYTDFALFTKNQEIGQEIENVFRFIQQPYRRFKFQHLIVSPNDTRRRLFSLIDYEINQANAGNPGAITIKVNNLVDKGIITRLYAASKAGVKIRMIIRGMCSLVPGLEGISDNIKIISIVDRFLEHPRVFHFHHGGEEQVYIASFDWMTRNIEERVEVGVPIYDQELKQRVIDLLELQFADTTKARIIDAKQQNLYVSRGNRRKIRSQIWTHDYLKAIESKPRRKIVVEGDNE</sequence>
<keyword evidence="4 6" id="KW-0418">Kinase</keyword>
<comment type="PTM">
    <text evidence="6 7">An intermediate of this reaction is the autophosphorylated ppk in which a phosphate is covalently linked to a histidine residue through a N-P bond.</text>
</comment>
<dbReference type="SUPFAM" id="SSF56024">
    <property type="entry name" value="Phospholipase D/nuclease"/>
    <property type="match status" value="2"/>
</dbReference>
<evidence type="ECO:0000256" key="4">
    <source>
        <dbReference type="ARBA" id="ARBA00022777"/>
    </source>
</evidence>
<keyword evidence="2 6" id="KW-0808">Transferase</keyword>
<feature type="domain" description="Polyphosphate kinase C-terminal" evidence="11">
    <location>
        <begin position="329"/>
        <end position="492"/>
    </location>
</feature>
<dbReference type="InterPro" id="IPR025198">
    <property type="entry name" value="PPK_N_dom"/>
</dbReference>
<proteinExistence type="inferred from homology"/>
<evidence type="ECO:0000259" key="10">
    <source>
        <dbReference type="Pfam" id="PF13090"/>
    </source>
</evidence>
<keyword evidence="1 6" id="KW-0597">Phosphoprotein</keyword>
<dbReference type="Gene3D" id="1.20.58.310">
    <property type="entry name" value="Polyphosphate kinase N-terminal domain"/>
    <property type="match status" value="1"/>
</dbReference>
<dbReference type="SUPFAM" id="SSF140356">
    <property type="entry name" value="PPK N-terminal domain-like"/>
    <property type="match status" value="1"/>
</dbReference>
<dbReference type="Pfam" id="PF13090">
    <property type="entry name" value="PP_kinase_C"/>
    <property type="match status" value="1"/>
</dbReference>
<dbReference type="Gene3D" id="3.30.1840.10">
    <property type="entry name" value="Polyphosphate kinase middle domain"/>
    <property type="match status" value="1"/>
</dbReference>
<keyword evidence="5 6" id="KW-0067">ATP-binding</keyword>
<dbReference type="InterPro" id="IPR036832">
    <property type="entry name" value="PPK_N_dom_sf"/>
</dbReference>
<feature type="domain" description="Polyphosphate kinase C-terminal" evidence="10">
    <location>
        <begin position="500"/>
        <end position="671"/>
    </location>
</feature>
<evidence type="ECO:0000256" key="3">
    <source>
        <dbReference type="ARBA" id="ARBA00022741"/>
    </source>
</evidence>
<dbReference type="CDD" id="cd09164">
    <property type="entry name" value="PLDc_EcPPK1_C1_like"/>
    <property type="match status" value="1"/>
</dbReference>
<dbReference type="Pfam" id="PF13089">
    <property type="entry name" value="PP_kinase_N"/>
    <property type="match status" value="1"/>
</dbReference>
<protein>
    <recommendedName>
        <fullName evidence="6 7">Polyphosphate kinase</fullName>
        <ecNumber evidence="6 7">2.7.4.1</ecNumber>
    </recommendedName>
    <alternativeName>
        <fullName evidence="6">ATP-polyphosphate phosphotransferase</fullName>
    </alternativeName>
    <alternativeName>
        <fullName evidence="6">Polyphosphoric acid kinase</fullName>
    </alternativeName>
</protein>
<dbReference type="InterPro" id="IPR041108">
    <property type="entry name" value="PP_kinase_C_1"/>
</dbReference>
<feature type="binding site" evidence="6">
    <location>
        <position position="465"/>
    </location>
    <ligand>
        <name>ATP</name>
        <dbReference type="ChEBI" id="CHEBI:30616"/>
    </ligand>
</feature>
<organism evidence="12 13">
    <name type="scientific">Agarivorans gilvus</name>
    <dbReference type="NCBI Taxonomy" id="680279"/>
    <lineage>
        <taxon>Bacteria</taxon>
        <taxon>Pseudomonadati</taxon>
        <taxon>Pseudomonadota</taxon>
        <taxon>Gammaproteobacteria</taxon>
        <taxon>Alteromonadales</taxon>
        <taxon>Alteromonadaceae</taxon>
        <taxon>Agarivorans</taxon>
    </lineage>
</organism>
<dbReference type="NCBIfam" id="TIGR03705">
    <property type="entry name" value="poly_P_kin"/>
    <property type="match status" value="1"/>
</dbReference>
<feature type="binding site" evidence="6">
    <location>
        <position position="402"/>
    </location>
    <ligand>
        <name>Mg(2+)</name>
        <dbReference type="ChEBI" id="CHEBI:18420"/>
    </ligand>
</feature>
<comment type="function">
    <text evidence="6 7">Catalyzes the reversible transfer of the terminal phosphate of ATP to form a long-chain polyphosphate (polyP).</text>
</comment>
<feature type="active site" description="Phosphohistidine intermediate" evidence="6">
    <location>
        <position position="432"/>
    </location>
</feature>
<dbReference type="EMBL" id="BMDY01000004">
    <property type="protein sequence ID" value="GGA98283.1"/>
    <property type="molecule type" value="Genomic_DNA"/>
</dbReference>
<dbReference type="GO" id="GO:0016301">
    <property type="term" value="F:kinase activity"/>
    <property type="evidence" value="ECO:0007669"/>
    <property type="project" value="UniProtKB-KW"/>
</dbReference>
<evidence type="ECO:0000256" key="2">
    <source>
        <dbReference type="ARBA" id="ARBA00022679"/>
    </source>
</evidence>
<dbReference type="CDD" id="cd09167">
    <property type="entry name" value="PLDc_EcPPK1_C2_like"/>
    <property type="match status" value="1"/>
</dbReference>
<gene>
    <name evidence="6 12" type="primary">ppk</name>
    <name evidence="12" type="ORF">GCM10007414_09080</name>
</gene>
<evidence type="ECO:0000256" key="1">
    <source>
        <dbReference type="ARBA" id="ARBA00022553"/>
    </source>
</evidence>
<dbReference type="Pfam" id="PF02503">
    <property type="entry name" value="PP_kinase"/>
    <property type="match status" value="1"/>
</dbReference>
<evidence type="ECO:0000256" key="5">
    <source>
        <dbReference type="ARBA" id="ARBA00022840"/>
    </source>
</evidence>
<evidence type="ECO:0000313" key="13">
    <source>
        <dbReference type="Proteomes" id="UP000651977"/>
    </source>
</evidence>